<gene>
    <name evidence="2" type="ORF">CZ787_08845</name>
</gene>
<evidence type="ECO:0000313" key="3">
    <source>
        <dbReference type="Proteomes" id="UP000196331"/>
    </source>
</evidence>
<reference evidence="2 3" key="1">
    <citation type="submission" date="2017-02" db="EMBL/GenBank/DDBJ databases">
        <authorList>
            <person name="Dridi B."/>
        </authorList>
    </citation>
    <scope>NUCLEOTIDE SEQUENCE [LARGE SCALE GENOMIC DNA]</scope>
    <source>
        <strain evidence="2 3">JB380</strain>
    </source>
</reference>
<name>A0A1R4HZ02_9GAMM</name>
<feature type="transmembrane region" description="Helical" evidence="1">
    <location>
        <begin position="64"/>
        <end position="86"/>
    </location>
</feature>
<dbReference type="AlphaFoldDB" id="A0A1R4HZ02"/>
<keyword evidence="1" id="KW-1133">Transmembrane helix</keyword>
<dbReference type="EMBL" id="FUKM01000033">
    <property type="protein sequence ID" value="SJN12775.1"/>
    <property type="molecule type" value="Genomic_DNA"/>
</dbReference>
<protein>
    <submittedName>
        <fullName evidence="2">Uncharacterized protein</fullName>
    </submittedName>
</protein>
<keyword evidence="1" id="KW-0472">Membrane</keyword>
<sequence length="100" mass="10808">MGLQIAFIIGLAAVHIFASRLRKLSAVPRSAWLSLAGGVSVAYVFIHIFPALRDAHETINAHGLLKVLEHNAYIVALIGLAVFYGLEQAATCVCGRWYCA</sequence>
<evidence type="ECO:0000256" key="1">
    <source>
        <dbReference type="SAM" id="Phobius"/>
    </source>
</evidence>
<dbReference type="Proteomes" id="UP000196331">
    <property type="component" value="Unassembled WGS sequence"/>
</dbReference>
<evidence type="ECO:0000313" key="2">
    <source>
        <dbReference type="EMBL" id="SJN12775.1"/>
    </source>
</evidence>
<dbReference type="RefSeq" id="WP_225733688.1">
    <property type="nucleotide sequence ID" value="NZ_FUKM01000033.1"/>
</dbReference>
<proteinExistence type="predicted"/>
<organism evidence="2 3">
    <name type="scientific">Halomonas citrativorans</name>
    <dbReference type="NCBI Taxonomy" id="2742612"/>
    <lineage>
        <taxon>Bacteria</taxon>
        <taxon>Pseudomonadati</taxon>
        <taxon>Pseudomonadota</taxon>
        <taxon>Gammaproteobacteria</taxon>
        <taxon>Oceanospirillales</taxon>
        <taxon>Halomonadaceae</taxon>
        <taxon>Halomonas</taxon>
    </lineage>
</organism>
<accession>A0A1R4HZ02</accession>
<keyword evidence="1" id="KW-0812">Transmembrane</keyword>
<feature type="transmembrane region" description="Helical" evidence="1">
    <location>
        <begin position="34"/>
        <end position="52"/>
    </location>
</feature>
<comment type="caution">
    <text evidence="2">The sequence shown here is derived from an EMBL/GenBank/DDBJ whole genome shotgun (WGS) entry which is preliminary data.</text>
</comment>